<evidence type="ECO:0000259" key="1">
    <source>
        <dbReference type="Pfam" id="PF00134"/>
    </source>
</evidence>
<organism evidence="2 3">
    <name type="scientific">Lentinula raphanica</name>
    <dbReference type="NCBI Taxonomy" id="153919"/>
    <lineage>
        <taxon>Eukaryota</taxon>
        <taxon>Fungi</taxon>
        <taxon>Dikarya</taxon>
        <taxon>Basidiomycota</taxon>
        <taxon>Agaricomycotina</taxon>
        <taxon>Agaricomycetes</taxon>
        <taxon>Agaricomycetidae</taxon>
        <taxon>Agaricales</taxon>
        <taxon>Marasmiineae</taxon>
        <taxon>Omphalotaceae</taxon>
        <taxon>Lentinula</taxon>
    </lineage>
</organism>
<evidence type="ECO:0000313" key="2">
    <source>
        <dbReference type="EMBL" id="KAJ3835288.1"/>
    </source>
</evidence>
<protein>
    <recommendedName>
        <fullName evidence="1">Cyclin N-terminal domain-containing protein</fullName>
    </recommendedName>
</protein>
<gene>
    <name evidence="2" type="ORF">F5878DRAFT_316715</name>
</gene>
<accession>A0AA38P3A6</accession>
<dbReference type="InterPro" id="IPR013922">
    <property type="entry name" value="Cyclin_PHO80-like"/>
</dbReference>
<name>A0AA38P3A6_9AGAR</name>
<dbReference type="Proteomes" id="UP001163846">
    <property type="component" value="Unassembled WGS sequence"/>
</dbReference>
<keyword evidence="3" id="KW-1185">Reference proteome</keyword>
<dbReference type="GO" id="GO:0019901">
    <property type="term" value="F:protein kinase binding"/>
    <property type="evidence" value="ECO:0007669"/>
    <property type="project" value="InterPro"/>
</dbReference>
<dbReference type="AlphaFoldDB" id="A0AA38P3A6"/>
<dbReference type="InterPro" id="IPR036915">
    <property type="entry name" value="Cyclin-like_sf"/>
</dbReference>
<dbReference type="EMBL" id="MU806427">
    <property type="protein sequence ID" value="KAJ3835288.1"/>
    <property type="molecule type" value="Genomic_DNA"/>
</dbReference>
<dbReference type="SUPFAM" id="SSF47954">
    <property type="entry name" value="Cyclin-like"/>
    <property type="match status" value="1"/>
</dbReference>
<evidence type="ECO:0000313" key="3">
    <source>
        <dbReference type="Proteomes" id="UP001163846"/>
    </source>
</evidence>
<dbReference type="PANTHER" id="PTHR15615">
    <property type="match status" value="1"/>
</dbReference>
<dbReference type="InterPro" id="IPR006671">
    <property type="entry name" value="Cyclin_N"/>
</dbReference>
<dbReference type="Gene3D" id="1.10.472.10">
    <property type="entry name" value="Cyclin-like"/>
    <property type="match status" value="1"/>
</dbReference>
<dbReference type="PANTHER" id="PTHR15615:SF108">
    <property type="entry name" value="PROTEIN CNPPD1"/>
    <property type="match status" value="1"/>
</dbReference>
<feature type="domain" description="Cyclin N-terminal" evidence="1">
    <location>
        <begin position="89"/>
        <end position="190"/>
    </location>
</feature>
<dbReference type="Pfam" id="PF00134">
    <property type="entry name" value="Cyclin_N"/>
    <property type="match status" value="1"/>
</dbReference>
<sequence length="289" mass="33058">MACLMMDPSYYNSLQTATRTQRPRADKPTPVVHPASLVDPNSHSSALLLLINARVTSHVAQYAADNVADCLGFYLNIRPRLSEEEISYRQAVRLRFRSFVQNLFDRSGVTIPVIITSIIYIERAQLYLSYSKIDERELARIYLASIIVASKYLNDCIMSNTMWEEFNAVFGAQEIAEFELSFLACLRWKMKVSDRDILLHYDETFFEDPVIVNNPHYFCRSDPSQPRTQFCLSPSRYDRCPGLASPSSFSSGDASLPHTPIDVKKSSCKSPFKHKSAFRKFMHAFRVHS</sequence>
<comment type="caution">
    <text evidence="2">The sequence shown here is derived from an EMBL/GenBank/DDBJ whole genome shotgun (WGS) entry which is preliminary data.</text>
</comment>
<proteinExistence type="predicted"/>
<reference evidence="2" key="1">
    <citation type="submission" date="2022-08" db="EMBL/GenBank/DDBJ databases">
        <authorList>
            <consortium name="DOE Joint Genome Institute"/>
            <person name="Min B."/>
            <person name="Riley R."/>
            <person name="Sierra-Patev S."/>
            <person name="Naranjo-Ortiz M."/>
            <person name="Looney B."/>
            <person name="Konkel Z."/>
            <person name="Slot J.C."/>
            <person name="Sakamoto Y."/>
            <person name="Steenwyk J.L."/>
            <person name="Rokas A."/>
            <person name="Carro J."/>
            <person name="Camarero S."/>
            <person name="Ferreira P."/>
            <person name="Molpeceres G."/>
            <person name="Ruiz-Duenas F.J."/>
            <person name="Serrano A."/>
            <person name="Henrissat B."/>
            <person name="Drula E."/>
            <person name="Hughes K.W."/>
            <person name="Mata J.L."/>
            <person name="Ishikawa N.K."/>
            <person name="Vargas-Isla R."/>
            <person name="Ushijima S."/>
            <person name="Smith C.A."/>
            <person name="Ahrendt S."/>
            <person name="Andreopoulos W."/>
            <person name="He G."/>
            <person name="Labutti K."/>
            <person name="Lipzen A."/>
            <person name="Ng V."/>
            <person name="Sandor L."/>
            <person name="Barry K."/>
            <person name="Martinez A.T."/>
            <person name="Xiao Y."/>
            <person name="Gibbons J.G."/>
            <person name="Terashima K."/>
            <person name="Hibbett D.S."/>
            <person name="Grigoriev I.V."/>
        </authorList>
    </citation>
    <scope>NUCLEOTIDE SEQUENCE</scope>
    <source>
        <strain evidence="2">TFB9207</strain>
    </source>
</reference>
<dbReference type="CDD" id="cd20557">
    <property type="entry name" value="CYCLIN_ScPCL1-like"/>
    <property type="match status" value="1"/>
</dbReference>